<protein>
    <recommendedName>
        <fullName evidence="4">YtkA-like domain-containing protein</fullName>
    </recommendedName>
</protein>
<feature type="signal peptide" evidence="1">
    <location>
        <begin position="1"/>
        <end position="24"/>
    </location>
</feature>
<keyword evidence="1" id="KW-0732">Signal</keyword>
<dbReference type="EMBL" id="BGZO01000028">
    <property type="protein sequence ID" value="GBR76453.1"/>
    <property type="molecule type" value="Genomic_DNA"/>
</dbReference>
<name>A0A388THU8_9BACT</name>
<evidence type="ECO:0000313" key="2">
    <source>
        <dbReference type="EMBL" id="GBR76453.1"/>
    </source>
</evidence>
<proteinExistence type="predicted"/>
<feature type="chain" id="PRO_5017208006" description="YtkA-like domain-containing protein" evidence="1">
    <location>
        <begin position="25"/>
        <end position="136"/>
    </location>
</feature>
<evidence type="ECO:0000256" key="1">
    <source>
        <dbReference type="SAM" id="SignalP"/>
    </source>
</evidence>
<keyword evidence="3" id="KW-1185">Reference proteome</keyword>
<accession>A0A388THU8</accession>
<organism evidence="2 3">
    <name type="scientific">Candidatus Termititenax persephonae</name>
    <dbReference type="NCBI Taxonomy" id="2218525"/>
    <lineage>
        <taxon>Bacteria</taxon>
        <taxon>Bacillati</taxon>
        <taxon>Candidatus Margulisiibacteriota</taxon>
        <taxon>Candidatus Termititenacia</taxon>
        <taxon>Candidatus Termititenacales</taxon>
        <taxon>Candidatus Termititenacaceae</taxon>
        <taxon>Candidatus Termititenax</taxon>
    </lineage>
</organism>
<comment type="caution">
    <text evidence="2">The sequence shown here is derived from an EMBL/GenBank/DDBJ whole genome shotgun (WGS) entry which is preliminary data.</text>
</comment>
<reference evidence="2 3" key="1">
    <citation type="journal article" date="2019" name="ISME J.">
        <title>Genome analyses of uncultured TG2/ZB3 bacteria in 'Margulisbacteria' specifically attached to ectosymbiotic spirochetes of protists in the termite gut.</title>
        <authorList>
            <person name="Utami Y.D."/>
            <person name="Kuwahara H."/>
            <person name="Igai K."/>
            <person name="Murakami T."/>
            <person name="Sugaya K."/>
            <person name="Morikawa T."/>
            <person name="Nagura Y."/>
            <person name="Yuki M."/>
            <person name="Deevong P."/>
            <person name="Inoue T."/>
            <person name="Kihara K."/>
            <person name="Lo N."/>
            <person name="Yamada A."/>
            <person name="Ohkuma M."/>
            <person name="Hongoh Y."/>
        </authorList>
    </citation>
    <scope>NUCLEOTIDE SEQUENCE [LARGE SCALE GENOMIC DNA]</scope>
    <source>
        <strain evidence="2">NkOx7-02</strain>
    </source>
</reference>
<dbReference type="Proteomes" id="UP000275925">
    <property type="component" value="Unassembled WGS sequence"/>
</dbReference>
<evidence type="ECO:0000313" key="3">
    <source>
        <dbReference type="Proteomes" id="UP000275925"/>
    </source>
</evidence>
<dbReference type="AlphaFoldDB" id="A0A388THU8"/>
<gene>
    <name evidence="2" type="ORF">NO2_0995</name>
</gene>
<sequence length="136" mass="15124">MIKNFRLGLTLAILGLSVFSFSVAAKAPKATQLNEQYSYTAEFVKKPRVGPAVLKINVYDTSRTPPSKSSALTLLGSYDMPSMRGHHTTPPTKIQTNQNEDYLFPVNFVMRGGWEIVLDFQENGETIATQSINVRI</sequence>
<evidence type="ECO:0008006" key="4">
    <source>
        <dbReference type="Google" id="ProtNLM"/>
    </source>
</evidence>